<gene>
    <name evidence="2" type="ORF">LF1_03340</name>
</gene>
<keyword evidence="3" id="KW-1185">Reference proteome</keyword>
<feature type="domain" description="Phospholipid/glycerol acyltransferase" evidence="1">
    <location>
        <begin position="41"/>
        <end position="144"/>
    </location>
</feature>
<dbReference type="RefSeq" id="WP_235033143.1">
    <property type="nucleotide sequence ID" value="NZ_LWSK01000208.1"/>
</dbReference>
<evidence type="ECO:0000259" key="1">
    <source>
        <dbReference type="Pfam" id="PF01553"/>
    </source>
</evidence>
<dbReference type="AlphaFoldDB" id="A0A5B1CES8"/>
<organism evidence="2 3">
    <name type="scientific">Rubripirellula obstinata</name>
    <dbReference type="NCBI Taxonomy" id="406547"/>
    <lineage>
        <taxon>Bacteria</taxon>
        <taxon>Pseudomonadati</taxon>
        <taxon>Planctomycetota</taxon>
        <taxon>Planctomycetia</taxon>
        <taxon>Pirellulales</taxon>
        <taxon>Pirellulaceae</taxon>
        <taxon>Rubripirellula</taxon>
    </lineage>
</organism>
<dbReference type="Pfam" id="PF01553">
    <property type="entry name" value="Acyltransferase"/>
    <property type="match status" value="1"/>
</dbReference>
<name>A0A5B1CES8_9BACT</name>
<comment type="caution">
    <text evidence="2">The sequence shown here is derived from an EMBL/GenBank/DDBJ whole genome shotgun (WGS) entry which is preliminary data.</text>
</comment>
<evidence type="ECO:0000313" key="2">
    <source>
        <dbReference type="EMBL" id="KAA1257844.1"/>
    </source>
</evidence>
<dbReference type="Proteomes" id="UP000322699">
    <property type="component" value="Unassembled WGS sequence"/>
</dbReference>
<reference evidence="2 3" key="1">
    <citation type="submission" date="2019-08" db="EMBL/GenBank/DDBJ databases">
        <title>Deep-cultivation of Planctomycetes and their phenomic and genomic characterization uncovers novel biology.</title>
        <authorList>
            <person name="Wiegand S."/>
            <person name="Jogler M."/>
            <person name="Boedeker C."/>
            <person name="Pinto D."/>
            <person name="Vollmers J."/>
            <person name="Rivas-Marin E."/>
            <person name="Kohn T."/>
            <person name="Peeters S.H."/>
            <person name="Heuer A."/>
            <person name="Rast P."/>
            <person name="Oberbeckmann S."/>
            <person name="Bunk B."/>
            <person name="Jeske O."/>
            <person name="Meyerdierks A."/>
            <person name="Storesund J.E."/>
            <person name="Kallscheuer N."/>
            <person name="Luecker S."/>
            <person name="Lage O.M."/>
            <person name="Pohl T."/>
            <person name="Merkel B.J."/>
            <person name="Hornburger P."/>
            <person name="Mueller R.-W."/>
            <person name="Bruemmer F."/>
            <person name="Labrenz M."/>
            <person name="Spormann A.M."/>
            <person name="Op Den Camp H."/>
            <person name="Overmann J."/>
            <person name="Amann R."/>
            <person name="Jetten M.S.M."/>
            <person name="Mascher T."/>
            <person name="Medema M.H."/>
            <person name="Devos D.P."/>
            <person name="Kaster A.-K."/>
            <person name="Ovreas L."/>
            <person name="Rohde M."/>
            <person name="Galperin M.Y."/>
            <person name="Jogler C."/>
        </authorList>
    </citation>
    <scope>NUCLEOTIDE SEQUENCE [LARGE SCALE GENOMIC DNA]</scope>
    <source>
        <strain evidence="2 3">LF1</strain>
    </source>
</reference>
<proteinExistence type="predicted"/>
<evidence type="ECO:0000313" key="3">
    <source>
        <dbReference type="Proteomes" id="UP000322699"/>
    </source>
</evidence>
<dbReference type="InterPro" id="IPR002123">
    <property type="entry name" value="Plipid/glycerol_acylTrfase"/>
</dbReference>
<accession>A0A5B1CES8</accession>
<protein>
    <recommendedName>
        <fullName evidence="1">Phospholipid/glycerol acyltransferase domain-containing protein</fullName>
    </recommendedName>
</protein>
<dbReference type="GO" id="GO:0016746">
    <property type="term" value="F:acyltransferase activity"/>
    <property type="evidence" value="ECO:0007669"/>
    <property type="project" value="InterPro"/>
</dbReference>
<dbReference type="CDD" id="cd06551">
    <property type="entry name" value="LPLAT"/>
    <property type="match status" value="1"/>
</dbReference>
<sequence>MADWFQNGFHRFLGGYLSRHFHAIAVDRTARPDNDGGLIPGEPVIVFGNHPSWWDPLIGHFLNRSLFGGRQFFAPIDAEALQKYKVFGKLGFFGVDLGKRSGASEFLSTSQQILSRDDAALWITPEGRFTDVRDHTETLMPGLAHLCHRNVRGCAVAMALEYVFWDERSPVCLARFSKPIALADHSDWNKSQWNDHLTDVMRQNQNCLATLAIARDSSPMDNLLRGKTGAGGVYDLMRRSKSWVTGQPFQSQHGNQF</sequence>
<dbReference type="EMBL" id="VRLW01000001">
    <property type="protein sequence ID" value="KAA1257844.1"/>
    <property type="molecule type" value="Genomic_DNA"/>
</dbReference>
<dbReference type="SUPFAM" id="SSF69593">
    <property type="entry name" value="Glycerol-3-phosphate (1)-acyltransferase"/>
    <property type="match status" value="1"/>
</dbReference>